<comment type="catalytic activity">
    <reaction evidence="17">
        <text>L-seryl-[protein] + ATP = O-phospho-L-seryl-[protein] + ADP + H(+)</text>
        <dbReference type="Rhea" id="RHEA:17989"/>
        <dbReference type="Rhea" id="RHEA-COMP:9863"/>
        <dbReference type="Rhea" id="RHEA-COMP:11604"/>
        <dbReference type="ChEBI" id="CHEBI:15378"/>
        <dbReference type="ChEBI" id="CHEBI:29999"/>
        <dbReference type="ChEBI" id="CHEBI:30616"/>
        <dbReference type="ChEBI" id="CHEBI:83421"/>
        <dbReference type="ChEBI" id="CHEBI:456216"/>
        <dbReference type="EC" id="2.7.11.1"/>
    </reaction>
    <physiologicalReaction direction="left-to-right" evidence="17">
        <dbReference type="Rhea" id="RHEA:17990"/>
    </physiologicalReaction>
</comment>
<feature type="domain" description="Protein kinase" evidence="20">
    <location>
        <begin position="557"/>
        <end position="984"/>
    </location>
</feature>
<evidence type="ECO:0000313" key="21">
    <source>
        <dbReference type="EMBL" id="RLN51559.1"/>
    </source>
</evidence>
<feature type="compositionally biased region" description="Low complexity" evidence="19">
    <location>
        <begin position="480"/>
        <end position="489"/>
    </location>
</feature>
<dbReference type="SMART" id="SM00220">
    <property type="entry name" value="S_TKc"/>
    <property type="match status" value="1"/>
</dbReference>
<evidence type="ECO:0000256" key="19">
    <source>
        <dbReference type="SAM" id="MobiDB-lite"/>
    </source>
</evidence>
<keyword evidence="8 18" id="KW-0067">ATP-binding</keyword>
<evidence type="ECO:0000256" key="13">
    <source>
        <dbReference type="ARBA" id="ARBA00023230"/>
    </source>
</evidence>
<evidence type="ECO:0000256" key="4">
    <source>
        <dbReference type="ARBA" id="ARBA00022679"/>
    </source>
</evidence>
<dbReference type="CDD" id="cd13996">
    <property type="entry name" value="STKc_EIF2AK"/>
    <property type="match status" value="1"/>
</dbReference>
<dbReference type="SUPFAM" id="SSF50998">
    <property type="entry name" value="Quinoprotein alcohol dehydrogenase-like"/>
    <property type="match status" value="1"/>
</dbReference>
<evidence type="ECO:0000256" key="7">
    <source>
        <dbReference type="ARBA" id="ARBA00022824"/>
    </source>
</evidence>
<evidence type="ECO:0000256" key="10">
    <source>
        <dbReference type="ARBA" id="ARBA00023016"/>
    </source>
</evidence>
<evidence type="ECO:0000256" key="3">
    <source>
        <dbReference type="ARBA" id="ARBA00022527"/>
    </source>
</evidence>
<keyword evidence="11" id="KW-0325">Glycoprotein</keyword>
<evidence type="ECO:0000256" key="2">
    <source>
        <dbReference type="ARBA" id="ARBA00012513"/>
    </source>
</evidence>
<comment type="catalytic activity">
    <reaction evidence="16">
        <text>L-threonyl-[protein] + ATP = O-phospho-L-threonyl-[protein] + ADP + H(+)</text>
        <dbReference type="Rhea" id="RHEA:46608"/>
        <dbReference type="Rhea" id="RHEA-COMP:11060"/>
        <dbReference type="Rhea" id="RHEA-COMP:11605"/>
        <dbReference type="ChEBI" id="CHEBI:15378"/>
        <dbReference type="ChEBI" id="CHEBI:30013"/>
        <dbReference type="ChEBI" id="CHEBI:30616"/>
        <dbReference type="ChEBI" id="CHEBI:61977"/>
        <dbReference type="ChEBI" id="CHEBI:456216"/>
        <dbReference type="EC" id="2.7.11.1"/>
    </reaction>
    <physiologicalReaction direction="left-to-right" evidence="16">
        <dbReference type="Rhea" id="RHEA:46609"/>
    </physiologicalReaction>
</comment>
<dbReference type="Proteomes" id="UP000284657">
    <property type="component" value="Unassembled WGS sequence"/>
</dbReference>
<keyword evidence="12" id="KW-0652">Protein synthesis inhibitor</keyword>
<proteinExistence type="inferred from homology"/>
<accession>A0A3R7JF71</accession>
<dbReference type="InterPro" id="IPR050339">
    <property type="entry name" value="CC_SR_Kinase"/>
</dbReference>
<evidence type="ECO:0000256" key="12">
    <source>
        <dbReference type="ARBA" id="ARBA00023193"/>
    </source>
</evidence>
<keyword evidence="9" id="KW-0810">Translation regulation</keyword>
<sequence>MATASVHAPTYSYGASQSPDVIVAGGLDGRVYAVNAWTGEVLWSFDSGGPMVDSSQCLVQAPKEMPPTYRSASARREEEDIAQVDVDGSVGMASEKEAEQRSVIQQKTVSTQAMTASATFMSQFVPSYDGRLYHFSTSKVKELSMTMADIVNENGPVRLAVDPTAPSADGNAADILLFGEKKLEMFALDAVSGFRRPYSSVVPTALSSEILFGRSEFTTRAVHSRNASSARCFKISEFFMDFAQQAHCSVVDGSTVAPEILVLPKDPNSVLEDEGSTIVAYDPWTSEQLWEFEIPNFEVLAVYGVSTTRGATFYQWKVDGPSSTATNRPIAPAQITSNRLHRRVDVRDQHNAALDKDQESGGHKEQETLETAKELVSVVPHTWDAMESRFRLRLVGDNYFLESNEDGSAVEHNPDGPSRVSPSFHGRHKDGMDNMHEDIDSRFELADSDDDIFLEDEESVTTMNGEKSISSSGESDTAGSCCSNSNSSSHAMSKSYRSASLRSIDHENATTDAKSSEDKSSAQESSDASSSESGDNSATEVEVLFPFVCQSRFVNEFEEISAIGKGGFGKVMLAENRLDGRKYAIKRVGLNLKNQTSKTLQKFLREVKILALLDHTNIVRYYQAWLEKVEESTKEQSVVPSSLSSDTGSFGGLANARDYSTSNLLAPISELEFSGNQRQLETFYSNSSMVSGGDGDDGFDWERGSLSGVEDDIGWTEEDLVVQNKPWTKNLPSRLSSSRSPGDAASGEDTSFNSAEKCDHWLYIQMQYCAGRNLADYLAVPTRPMELSRMLKIFVQIASALDHVHSCGLIHRDLKPANIFVADTERDEIKLGDFGLSRYAANVNNLNASSSLDDSQQPPVSSGLKESPLSTSMWSNMSESNEVTAGVGTYLYASPEQVAGKKYNAKTDIYSLGMILFELCHERFGTTMERYVTLRDARDSKFPPDLRAAKRCPEILDMLRKLLSHDPTTRPTANEVVQWGQMMYETSLAQKALDVVRSPRNLGIVRTAGGAFPFVPGIEHLMTSSPAAASVAVLTSMFSLKVEAVMEHSSGDEGGERRLPNHNLLKQVCDVIAGVSDGKVEIKKCGLHMESEGVTILEFELDPQAALADAPGSDIEGFVVTAIEALAGVQIVRRVNMVG</sequence>
<dbReference type="PANTHER" id="PTHR11042:SF160">
    <property type="entry name" value="EUKARYOTIC TRANSLATION INITIATION FACTOR 2-ALPHA KINASE 1"/>
    <property type="match status" value="1"/>
</dbReference>
<dbReference type="EC" id="2.7.11.1" evidence="2"/>
<dbReference type="GO" id="GO:0006986">
    <property type="term" value="P:response to unfolded protein"/>
    <property type="evidence" value="ECO:0007669"/>
    <property type="project" value="UniProtKB-KW"/>
</dbReference>
<evidence type="ECO:0000256" key="15">
    <source>
        <dbReference type="ARBA" id="ARBA00041500"/>
    </source>
</evidence>
<keyword evidence="13" id="KW-0834">Unfolded protein response</keyword>
<dbReference type="SMART" id="SM00564">
    <property type="entry name" value="PQQ"/>
    <property type="match status" value="1"/>
</dbReference>
<dbReference type="PROSITE" id="PS00108">
    <property type="entry name" value="PROTEIN_KINASE_ST"/>
    <property type="match status" value="1"/>
</dbReference>
<feature type="compositionally biased region" description="Low complexity" evidence="19">
    <location>
        <begin position="522"/>
        <end position="535"/>
    </location>
</feature>
<keyword evidence="7" id="KW-0256">Endoplasmic reticulum</keyword>
<feature type="region of interest" description="Disordered" evidence="19">
    <location>
        <begin position="849"/>
        <end position="868"/>
    </location>
</feature>
<gene>
    <name evidence="21" type="ORF">BBJ29_001233</name>
</gene>
<feature type="compositionally biased region" description="Polar residues" evidence="19">
    <location>
        <begin position="490"/>
        <end position="501"/>
    </location>
</feature>
<dbReference type="InterPro" id="IPR018391">
    <property type="entry name" value="PQQ_b-propeller_rpt"/>
</dbReference>
<dbReference type="PROSITE" id="PS00107">
    <property type="entry name" value="PROTEIN_KINASE_ATP"/>
    <property type="match status" value="1"/>
</dbReference>
<feature type="compositionally biased region" description="Low complexity" evidence="19">
    <location>
        <begin position="731"/>
        <end position="741"/>
    </location>
</feature>
<evidence type="ECO:0000256" key="6">
    <source>
        <dbReference type="ARBA" id="ARBA00022777"/>
    </source>
</evidence>
<feature type="binding site" evidence="18">
    <location>
        <position position="586"/>
    </location>
    <ligand>
        <name>ATP</name>
        <dbReference type="ChEBI" id="CHEBI:30616"/>
    </ligand>
</feature>
<dbReference type="PROSITE" id="PS50011">
    <property type="entry name" value="PROTEIN_KINASE_DOM"/>
    <property type="match status" value="1"/>
</dbReference>
<evidence type="ECO:0000256" key="14">
    <source>
        <dbReference type="ARBA" id="ARBA00037982"/>
    </source>
</evidence>
<dbReference type="GO" id="GO:0005789">
    <property type="term" value="C:endoplasmic reticulum membrane"/>
    <property type="evidence" value="ECO:0007669"/>
    <property type="project" value="UniProtKB-SubCell"/>
</dbReference>
<comment type="caution">
    <text evidence="21">The sequence shown here is derived from an EMBL/GenBank/DDBJ whole genome shotgun (WGS) entry which is preliminary data.</text>
</comment>
<dbReference type="InterPro" id="IPR000719">
    <property type="entry name" value="Prot_kinase_dom"/>
</dbReference>
<evidence type="ECO:0000256" key="8">
    <source>
        <dbReference type="ARBA" id="ARBA00022840"/>
    </source>
</evidence>
<keyword evidence="6" id="KW-0418">Kinase</keyword>
<organism evidence="21 22">
    <name type="scientific">Phytophthora kernoviae</name>
    <dbReference type="NCBI Taxonomy" id="325452"/>
    <lineage>
        <taxon>Eukaryota</taxon>
        <taxon>Sar</taxon>
        <taxon>Stramenopiles</taxon>
        <taxon>Oomycota</taxon>
        <taxon>Peronosporomycetes</taxon>
        <taxon>Peronosporales</taxon>
        <taxon>Peronosporaceae</taxon>
        <taxon>Phytophthora</taxon>
    </lineage>
</organism>
<dbReference type="EMBL" id="MBAD02001839">
    <property type="protein sequence ID" value="RLN51559.1"/>
    <property type="molecule type" value="Genomic_DNA"/>
</dbReference>
<dbReference type="InterPro" id="IPR015943">
    <property type="entry name" value="WD40/YVTN_repeat-like_dom_sf"/>
</dbReference>
<dbReference type="InterPro" id="IPR011047">
    <property type="entry name" value="Quinoprotein_ADH-like_sf"/>
</dbReference>
<evidence type="ECO:0000256" key="17">
    <source>
        <dbReference type="ARBA" id="ARBA00048977"/>
    </source>
</evidence>
<evidence type="ECO:0000256" key="1">
    <source>
        <dbReference type="ARBA" id="ARBA00004115"/>
    </source>
</evidence>
<dbReference type="GO" id="GO:0004694">
    <property type="term" value="F:eukaryotic translation initiation factor 2alpha kinase activity"/>
    <property type="evidence" value="ECO:0007669"/>
    <property type="project" value="TreeGrafter"/>
</dbReference>
<dbReference type="Gene3D" id="2.130.10.10">
    <property type="entry name" value="YVTN repeat-like/Quinoprotein amine dehydrogenase"/>
    <property type="match status" value="1"/>
</dbReference>
<feature type="region of interest" description="Disordered" evidence="19">
    <location>
        <begin position="458"/>
        <end position="535"/>
    </location>
</feature>
<feature type="compositionally biased region" description="Basic and acidic residues" evidence="19">
    <location>
        <begin position="503"/>
        <end position="521"/>
    </location>
</feature>
<protein>
    <recommendedName>
        <fullName evidence="2">non-specific serine/threonine protein kinase</fullName>
        <ecNumber evidence="2">2.7.11.1</ecNumber>
    </recommendedName>
    <alternativeName>
        <fullName evidence="15">PRKR-like endoplasmic reticulum kinase</fullName>
    </alternativeName>
</protein>
<evidence type="ECO:0000256" key="16">
    <source>
        <dbReference type="ARBA" id="ARBA00048659"/>
    </source>
</evidence>
<evidence type="ECO:0000256" key="11">
    <source>
        <dbReference type="ARBA" id="ARBA00023180"/>
    </source>
</evidence>
<dbReference type="AlphaFoldDB" id="A0A3R7JF71"/>
<keyword evidence="4" id="KW-0808">Transferase</keyword>
<comment type="similarity">
    <text evidence="14">Belongs to the protein kinase superfamily. Ser/Thr protein kinase family. GCN2 subfamily.</text>
</comment>
<dbReference type="Gene3D" id="3.30.200.20">
    <property type="entry name" value="Phosphorylase Kinase, domain 1"/>
    <property type="match status" value="1"/>
</dbReference>
<dbReference type="GO" id="GO:0017148">
    <property type="term" value="P:negative regulation of translation"/>
    <property type="evidence" value="ECO:0007669"/>
    <property type="project" value="UniProtKB-KW"/>
</dbReference>
<keyword evidence="5 18" id="KW-0547">Nucleotide-binding</keyword>
<evidence type="ECO:0000256" key="5">
    <source>
        <dbReference type="ARBA" id="ARBA00022741"/>
    </source>
</evidence>
<dbReference type="GO" id="GO:0005524">
    <property type="term" value="F:ATP binding"/>
    <property type="evidence" value="ECO:0007669"/>
    <property type="project" value="UniProtKB-UniRule"/>
</dbReference>
<reference evidence="21 22" key="1">
    <citation type="submission" date="2018-07" db="EMBL/GenBank/DDBJ databases">
        <title>Genome sequencing of oomycete isolates from Chile give support for New Zealand origin for Phytophthora kernoviae and make available the first Nothophytophthora sp. genome.</title>
        <authorList>
            <person name="Studholme D.J."/>
            <person name="Sanfuentes E."/>
            <person name="Panda P."/>
            <person name="Hill R."/>
            <person name="Sambles C."/>
            <person name="Grant M."/>
            <person name="Williams N.M."/>
            <person name="Mcdougal R.L."/>
        </authorList>
    </citation>
    <scope>NUCLEOTIDE SEQUENCE [LARGE SCALE GENOMIC DNA]</scope>
    <source>
        <strain evidence="21">Chile7</strain>
    </source>
</reference>
<evidence type="ECO:0000313" key="22">
    <source>
        <dbReference type="Proteomes" id="UP000284657"/>
    </source>
</evidence>
<dbReference type="InterPro" id="IPR011009">
    <property type="entry name" value="Kinase-like_dom_sf"/>
</dbReference>
<keyword evidence="10" id="KW-0346">Stress response</keyword>
<comment type="subcellular location">
    <subcellularLocation>
        <location evidence="1">Endoplasmic reticulum membrane</location>
        <topology evidence="1">Single-pass type I membrane protein</topology>
    </subcellularLocation>
</comment>
<evidence type="ECO:0000259" key="20">
    <source>
        <dbReference type="PROSITE" id="PS50011"/>
    </source>
</evidence>
<feature type="region of interest" description="Disordered" evidence="19">
    <location>
        <begin position="405"/>
        <end position="435"/>
    </location>
</feature>
<keyword evidence="3" id="KW-0723">Serine/threonine-protein kinase</keyword>
<name>A0A3R7JF71_9STRA</name>
<dbReference type="Pfam" id="PF00069">
    <property type="entry name" value="Pkinase"/>
    <property type="match status" value="3"/>
</dbReference>
<dbReference type="Gene3D" id="1.10.510.10">
    <property type="entry name" value="Transferase(Phosphotransferase) domain 1"/>
    <property type="match status" value="1"/>
</dbReference>
<dbReference type="GO" id="GO:0005634">
    <property type="term" value="C:nucleus"/>
    <property type="evidence" value="ECO:0007669"/>
    <property type="project" value="TreeGrafter"/>
</dbReference>
<dbReference type="PANTHER" id="PTHR11042">
    <property type="entry name" value="EUKARYOTIC TRANSLATION INITIATION FACTOR 2-ALPHA KINASE EIF2-ALPHA KINASE -RELATED"/>
    <property type="match status" value="1"/>
</dbReference>
<dbReference type="InterPro" id="IPR017441">
    <property type="entry name" value="Protein_kinase_ATP_BS"/>
</dbReference>
<feature type="region of interest" description="Disordered" evidence="19">
    <location>
        <begin position="731"/>
        <end position="752"/>
    </location>
</feature>
<feature type="compositionally biased region" description="Polar residues" evidence="19">
    <location>
        <begin position="460"/>
        <end position="478"/>
    </location>
</feature>
<evidence type="ECO:0000256" key="18">
    <source>
        <dbReference type="PROSITE-ProRule" id="PRU10141"/>
    </source>
</evidence>
<evidence type="ECO:0000256" key="9">
    <source>
        <dbReference type="ARBA" id="ARBA00022845"/>
    </source>
</evidence>
<dbReference type="InterPro" id="IPR008271">
    <property type="entry name" value="Ser/Thr_kinase_AS"/>
</dbReference>
<dbReference type="SUPFAM" id="SSF56112">
    <property type="entry name" value="Protein kinase-like (PK-like)"/>
    <property type="match status" value="1"/>
</dbReference>